<name>A0A146EZG6_ASPKA</name>
<reference evidence="3" key="2">
    <citation type="submission" date="2016-02" db="EMBL/GenBank/DDBJ databases">
        <title>Genome sequencing of Aspergillus luchuensis NBRC 4314.</title>
        <authorList>
            <person name="Yamada O."/>
        </authorList>
    </citation>
    <scope>NUCLEOTIDE SEQUENCE [LARGE SCALE GENOMIC DNA]</scope>
    <source>
        <strain evidence="3">RIB 2604</strain>
    </source>
</reference>
<sequence length="55" mass="6264">MQQTVALMRNNGEMLSDLLVASEYEYKYGKTARRGCSSRQDHNKDILSARNTAKI</sequence>
<feature type="region of interest" description="Disordered" evidence="1">
    <location>
        <begin position="33"/>
        <end position="55"/>
    </location>
</feature>
<proteinExistence type="predicted"/>
<reference evidence="2 3" key="1">
    <citation type="journal article" date="2016" name="DNA Res.">
        <title>Genome sequence of Aspergillus luchuensis NBRC 4314.</title>
        <authorList>
            <person name="Yamada O."/>
            <person name="Machida M."/>
            <person name="Hosoyama A."/>
            <person name="Goto M."/>
            <person name="Takahashi T."/>
            <person name="Futagami T."/>
            <person name="Yamagata Y."/>
            <person name="Takeuchi M."/>
            <person name="Kobayashi T."/>
            <person name="Koike H."/>
            <person name="Abe K."/>
            <person name="Asai K."/>
            <person name="Arita M."/>
            <person name="Fujita N."/>
            <person name="Fukuda K."/>
            <person name="Higa K."/>
            <person name="Horikawa H."/>
            <person name="Ishikawa T."/>
            <person name="Jinno K."/>
            <person name="Kato Y."/>
            <person name="Kirimura K."/>
            <person name="Mizutani O."/>
            <person name="Nakasone K."/>
            <person name="Sano M."/>
            <person name="Shiraishi Y."/>
            <person name="Tsukahara M."/>
            <person name="Gomi K."/>
        </authorList>
    </citation>
    <scope>NUCLEOTIDE SEQUENCE [LARGE SCALE GENOMIC DNA]</scope>
    <source>
        <strain evidence="2 3">RIB 2604</strain>
    </source>
</reference>
<evidence type="ECO:0000313" key="2">
    <source>
        <dbReference type="EMBL" id="GAT19013.1"/>
    </source>
</evidence>
<evidence type="ECO:0000256" key="1">
    <source>
        <dbReference type="SAM" id="MobiDB-lite"/>
    </source>
</evidence>
<dbReference type="Proteomes" id="UP000075230">
    <property type="component" value="Unassembled WGS sequence"/>
</dbReference>
<dbReference type="AlphaFoldDB" id="A0A146EZG6"/>
<organism evidence="2 3">
    <name type="scientific">Aspergillus kawachii</name>
    <name type="common">White koji mold</name>
    <name type="synonym">Aspergillus awamori var. kawachi</name>
    <dbReference type="NCBI Taxonomy" id="1069201"/>
    <lineage>
        <taxon>Eukaryota</taxon>
        <taxon>Fungi</taxon>
        <taxon>Dikarya</taxon>
        <taxon>Ascomycota</taxon>
        <taxon>Pezizomycotina</taxon>
        <taxon>Eurotiomycetes</taxon>
        <taxon>Eurotiomycetidae</taxon>
        <taxon>Eurotiales</taxon>
        <taxon>Aspergillaceae</taxon>
        <taxon>Aspergillus</taxon>
        <taxon>Aspergillus subgen. Circumdati</taxon>
    </lineage>
</organism>
<evidence type="ECO:0000313" key="3">
    <source>
        <dbReference type="Proteomes" id="UP000075230"/>
    </source>
</evidence>
<dbReference type="EMBL" id="BCWF01000003">
    <property type="protein sequence ID" value="GAT19013.1"/>
    <property type="molecule type" value="Genomic_DNA"/>
</dbReference>
<comment type="caution">
    <text evidence="2">The sequence shown here is derived from an EMBL/GenBank/DDBJ whole genome shotgun (WGS) entry which is preliminary data.</text>
</comment>
<gene>
    <name evidence="2" type="ORF">RIB2604_00301110</name>
</gene>
<accession>A0A146EZG6</accession>
<protein>
    <submittedName>
        <fullName evidence="2">Similar to An01g11170</fullName>
    </submittedName>
</protein>